<dbReference type="PANTHER" id="PTHR30576:SF0">
    <property type="entry name" value="UNDECAPRENYL-PHOSPHATE N-ACETYLGALACTOSAMINYL 1-PHOSPHATE TRANSFERASE-RELATED"/>
    <property type="match status" value="1"/>
</dbReference>
<dbReference type="InterPro" id="IPR017473">
    <property type="entry name" value="Undecaprenyl-P_gluc_Ptfrase"/>
</dbReference>
<evidence type="ECO:0000256" key="3">
    <source>
        <dbReference type="ARBA" id="ARBA00022679"/>
    </source>
</evidence>
<feature type="transmembrane region" description="Helical" evidence="7">
    <location>
        <begin position="259"/>
        <end position="279"/>
    </location>
</feature>
<evidence type="ECO:0000256" key="4">
    <source>
        <dbReference type="ARBA" id="ARBA00022692"/>
    </source>
</evidence>
<dbReference type="EMBL" id="FTNM01000006">
    <property type="protein sequence ID" value="SIR44291.1"/>
    <property type="molecule type" value="Genomic_DNA"/>
</dbReference>
<sequence>MFTIVLISCFALYFINDKEYQQTAWIVLIGTVFTWTLISYWIRLQESELYNRINLRVVNYIKIYILLIGFVIAFYTFLPFSVETKNIVAAIVLGFPILGIPVNLLVVNTIDHLRSSNSNTKYTLVAGVGDMAGTVEKHLLRHNGSHVKLKGFIKCKKEECIVGEDRVVGDLDHINDYLRNNPVDEIVIAIPVKVSKKIQSIITAADYHGVRVKYIPDYRGLFGENYKVTRYGELDAINVRQLPLDETYAFFLKNTFDKVFSAFALLALSPLIVVLAILIKLDSPGPVFYCPIRIGKGGRPFKVFKFRSMRENDASTGGTKSTQKDDPRITKLGRILRKYSLDELPQFMNVLLGDMSVVGPRPHRSFLNQKLQESVDKYMIRHYFKPGITGWAQVNGWRGPTETDEQRKQRTMHDLWYMEKWSLWLDIRIIYKTIFSRKTHKSAY</sequence>
<dbReference type="Pfam" id="PF13727">
    <property type="entry name" value="CoA_binding_3"/>
    <property type="match status" value="1"/>
</dbReference>
<accession>A0A1N7AZ20</accession>
<feature type="transmembrane region" description="Helical" evidence="7">
    <location>
        <begin position="87"/>
        <end position="107"/>
    </location>
</feature>
<keyword evidence="5 7" id="KW-1133">Transmembrane helix</keyword>
<dbReference type="GO" id="GO:0016780">
    <property type="term" value="F:phosphotransferase activity, for other substituted phosphate groups"/>
    <property type="evidence" value="ECO:0007669"/>
    <property type="project" value="TreeGrafter"/>
</dbReference>
<dbReference type="PANTHER" id="PTHR30576">
    <property type="entry name" value="COLANIC BIOSYNTHESIS UDP-GLUCOSE LIPID CARRIER TRANSFERASE"/>
    <property type="match status" value="1"/>
</dbReference>
<evidence type="ECO:0000256" key="7">
    <source>
        <dbReference type="SAM" id="Phobius"/>
    </source>
</evidence>
<evidence type="ECO:0000256" key="5">
    <source>
        <dbReference type="ARBA" id="ARBA00022989"/>
    </source>
</evidence>
<dbReference type="Pfam" id="PF02397">
    <property type="entry name" value="Bac_transf"/>
    <property type="match status" value="1"/>
</dbReference>
<comment type="similarity">
    <text evidence="2">Belongs to the bacterial sugar transferase family.</text>
</comment>
<keyword evidence="10" id="KW-1185">Reference proteome</keyword>
<evidence type="ECO:0000259" key="8">
    <source>
        <dbReference type="Pfam" id="PF02397"/>
    </source>
</evidence>
<dbReference type="GO" id="GO:0016020">
    <property type="term" value="C:membrane"/>
    <property type="evidence" value="ECO:0007669"/>
    <property type="project" value="UniProtKB-SubCell"/>
</dbReference>
<dbReference type="InterPro" id="IPR017475">
    <property type="entry name" value="EPS_sugar_tfrase"/>
</dbReference>
<evidence type="ECO:0000256" key="6">
    <source>
        <dbReference type="ARBA" id="ARBA00023136"/>
    </source>
</evidence>
<keyword evidence="4 7" id="KW-0812">Transmembrane</keyword>
<comment type="subcellular location">
    <subcellularLocation>
        <location evidence="1">Membrane</location>
        <topology evidence="1">Multi-pass membrane protein</topology>
    </subcellularLocation>
</comment>
<feature type="transmembrane region" description="Helical" evidence="7">
    <location>
        <begin position="63"/>
        <end position="81"/>
    </location>
</feature>
<evidence type="ECO:0000313" key="9">
    <source>
        <dbReference type="EMBL" id="SIR44291.1"/>
    </source>
</evidence>
<proteinExistence type="inferred from homology"/>
<dbReference type="Proteomes" id="UP000185924">
    <property type="component" value="Unassembled WGS sequence"/>
</dbReference>
<name>A0A1N7AZ20_9BACT</name>
<dbReference type="NCBIfam" id="TIGR03023">
    <property type="entry name" value="WcaJ_sugtrans"/>
    <property type="match status" value="1"/>
</dbReference>
<keyword evidence="3 9" id="KW-0808">Transferase</keyword>
<feature type="domain" description="Bacterial sugar transferase" evidence="8">
    <location>
        <begin position="253"/>
        <end position="435"/>
    </location>
</feature>
<evidence type="ECO:0000256" key="1">
    <source>
        <dbReference type="ARBA" id="ARBA00004141"/>
    </source>
</evidence>
<keyword evidence="6 7" id="KW-0472">Membrane</keyword>
<dbReference type="NCBIfam" id="TIGR03025">
    <property type="entry name" value="EPS_sugtrans"/>
    <property type="match status" value="1"/>
</dbReference>
<evidence type="ECO:0000313" key="10">
    <source>
        <dbReference type="Proteomes" id="UP000185924"/>
    </source>
</evidence>
<feature type="transmembrane region" description="Helical" evidence="7">
    <location>
        <begin position="23"/>
        <end position="42"/>
    </location>
</feature>
<organism evidence="9 10">
    <name type="scientific">Pontibacter lucknowensis</name>
    <dbReference type="NCBI Taxonomy" id="1077936"/>
    <lineage>
        <taxon>Bacteria</taxon>
        <taxon>Pseudomonadati</taxon>
        <taxon>Bacteroidota</taxon>
        <taxon>Cytophagia</taxon>
        <taxon>Cytophagales</taxon>
        <taxon>Hymenobacteraceae</taxon>
        <taxon>Pontibacter</taxon>
    </lineage>
</organism>
<dbReference type="AlphaFoldDB" id="A0A1N7AZ20"/>
<dbReference type="STRING" id="1077936.SAMN05421545_3686"/>
<gene>
    <name evidence="9" type="ORF">SAMN05421545_3686</name>
</gene>
<dbReference type="Gene3D" id="3.40.50.720">
    <property type="entry name" value="NAD(P)-binding Rossmann-like Domain"/>
    <property type="match status" value="1"/>
</dbReference>
<dbReference type="InterPro" id="IPR003362">
    <property type="entry name" value="Bact_transf"/>
</dbReference>
<protein>
    <submittedName>
        <fullName evidence="9">Undecaprenyl-phosphate glucose phosphotransferase</fullName>
    </submittedName>
</protein>
<evidence type="ECO:0000256" key="2">
    <source>
        <dbReference type="ARBA" id="ARBA00006464"/>
    </source>
</evidence>
<reference evidence="10" key="1">
    <citation type="submission" date="2017-01" db="EMBL/GenBank/DDBJ databases">
        <authorList>
            <person name="Varghese N."/>
            <person name="Submissions S."/>
        </authorList>
    </citation>
    <scope>NUCLEOTIDE SEQUENCE [LARGE SCALE GENOMIC DNA]</scope>
    <source>
        <strain evidence="10">DM9</strain>
    </source>
</reference>